<keyword evidence="1" id="KW-0808">Transferase</keyword>
<dbReference type="GO" id="GO:0005524">
    <property type="term" value="F:ATP binding"/>
    <property type="evidence" value="ECO:0007669"/>
    <property type="project" value="UniProtKB-KW"/>
</dbReference>
<dbReference type="Proteomes" id="UP000272474">
    <property type="component" value="Unassembled WGS sequence"/>
</dbReference>
<evidence type="ECO:0000313" key="7">
    <source>
        <dbReference type="Proteomes" id="UP000272474"/>
    </source>
</evidence>
<organism evidence="6 7">
    <name type="scientific">Streptomyces hoynatensis</name>
    <dbReference type="NCBI Taxonomy" id="1141874"/>
    <lineage>
        <taxon>Bacteria</taxon>
        <taxon>Bacillati</taxon>
        <taxon>Actinomycetota</taxon>
        <taxon>Actinomycetes</taxon>
        <taxon>Kitasatosporales</taxon>
        <taxon>Streptomycetaceae</taxon>
        <taxon>Streptomyces</taxon>
    </lineage>
</organism>
<dbReference type="OrthoDB" id="3787729at2"/>
<reference evidence="6 7" key="1">
    <citation type="journal article" date="2014" name="Int. J. Syst. Evol. Microbiol.">
        <title>Streptomyces hoynatensis sp. nov., isolated from deep marine sediment.</title>
        <authorList>
            <person name="Veyisoglu A."/>
            <person name="Sahin N."/>
        </authorList>
    </citation>
    <scope>NUCLEOTIDE SEQUENCE [LARGE SCALE GENOMIC DNA]</scope>
    <source>
        <strain evidence="6 7">KCTC 29097</strain>
    </source>
</reference>
<evidence type="ECO:0000256" key="2">
    <source>
        <dbReference type="ARBA" id="ARBA00022741"/>
    </source>
</evidence>
<keyword evidence="2" id="KW-0547">Nucleotide-binding</keyword>
<dbReference type="EMBL" id="RBAL01000004">
    <property type="protein sequence ID" value="RKN43841.1"/>
    <property type="molecule type" value="Genomic_DNA"/>
</dbReference>
<dbReference type="AlphaFoldDB" id="A0A3A9Z634"/>
<accession>A0A3A9Z634</accession>
<protein>
    <submittedName>
        <fullName evidence="6">1,4-alpha-glucan branching protein</fullName>
    </submittedName>
</protein>
<dbReference type="InterPro" id="IPR040999">
    <property type="entry name" value="Mak_N_cap"/>
</dbReference>
<evidence type="ECO:0000256" key="4">
    <source>
        <dbReference type="ARBA" id="ARBA00022840"/>
    </source>
</evidence>
<keyword evidence="7" id="KW-1185">Reference proteome</keyword>
<proteinExistence type="predicted"/>
<sequence length="226" mass="23960">MAVIHHTVLKPSKLELLTPWLPTRPWYRGGAQPPRLSKAGGFRLDDPEGEVGIEFLVVTDDSAPSATYLVPLTYRGAPLDEAEHALVGTMEHGVLGRRWAYDGCHDPVLTAQLLALVEGRAQAQDQNVSDTPDREITRSYAGEGRLAAGATRAADDSEGTVLGAAGGPVLRLHRVLRPAEDGAPRVPEGAMGHVAGGWNLPDGSRARGLFAVLHGAGSGPRLPRQP</sequence>
<gene>
    <name evidence="6" type="ORF">D7294_09015</name>
</gene>
<keyword evidence="4" id="KW-0067">ATP-binding</keyword>
<evidence type="ECO:0000256" key="3">
    <source>
        <dbReference type="ARBA" id="ARBA00022777"/>
    </source>
</evidence>
<dbReference type="GO" id="GO:0016301">
    <property type="term" value="F:kinase activity"/>
    <property type="evidence" value="ECO:0007669"/>
    <property type="project" value="UniProtKB-KW"/>
</dbReference>
<evidence type="ECO:0000259" key="5">
    <source>
        <dbReference type="Pfam" id="PF18085"/>
    </source>
</evidence>
<feature type="domain" description="Maltokinase N-terminal cap" evidence="5">
    <location>
        <begin position="20"/>
        <end position="106"/>
    </location>
</feature>
<evidence type="ECO:0000256" key="1">
    <source>
        <dbReference type="ARBA" id="ARBA00022679"/>
    </source>
</evidence>
<comment type="caution">
    <text evidence="6">The sequence shown here is derived from an EMBL/GenBank/DDBJ whole genome shotgun (WGS) entry which is preliminary data.</text>
</comment>
<name>A0A3A9Z634_9ACTN</name>
<evidence type="ECO:0000313" key="6">
    <source>
        <dbReference type="EMBL" id="RKN43841.1"/>
    </source>
</evidence>
<dbReference type="Pfam" id="PF18085">
    <property type="entry name" value="Mak_N_cap"/>
    <property type="match status" value="1"/>
</dbReference>
<dbReference type="RefSeq" id="WP_120677429.1">
    <property type="nucleotide sequence ID" value="NZ_RBAL01000004.1"/>
</dbReference>
<keyword evidence="3" id="KW-0418">Kinase</keyword>